<dbReference type="Proteomes" id="UP001162889">
    <property type="component" value="Unassembled WGS sequence"/>
</dbReference>
<name>A0AA41L6V5_9BURK</name>
<dbReference type="AlphaFoldDB" id="A0AA41L6V5"/>
<protein>
    <submittedName>
        <fullName evidence="2">NAD(P)-dependent oxidoreductase</fullName>
    </submittedName>
    <submittedName>
        <fullName evidence="3">Nucleoside-diphosphate-sugar epimerase</fullName>
    </submittedName>
</protein>
<dbReference type="InterPro" id="IPR001509">
    <property type="entry name" value="Epimerase_deHydtase"/>
</dbReference>
<comment type="caution">
    <text evidence="2">The sequence shown here is derived from an EMBL/GenBank/DDBJ whole genome shotgun (WGS) entry which is preliminary data.</text>
</comment>
<evidence type="ECO:0000313" key="4">
    <source>
        <dbReference type="Proteomes" id="UP001155901"/>
    </source>
</evidence>
<dbReference type="InterPro" id="IPR050177">
    <property type="entry name" value="Lipid_A_modif_metabolic_enz"/>
</dbReference>
<gene>
    <name evidence="2" type="ORF">KVP70_32685</name>
    <name evidence="3" type="ORF">L1274_006531</name>
</gene>
<proteinExistence type="predicted"/>
<evidence type="ECO:0000313" key="5">
    <source>
        <dbReference type="Proteomes" id="UP001162889"/>
    </source>
</evidence>
<sequence>MSARRALLTGASGFVGAALTRRLLADGWEVHLLLREGSSSAGLPPEGERLHLHRHNGDTLQLIDIMRAAAPEAVFHLASLFLATHKPEDVTRLIQSNLLFSTQLAEAMAACGVRHLVNTGTSWEHYEDEAYNPVCLYAATKQAFSALLRYYVEVHGLRVVTLKLFDTYGAGDPRPKVLNLLKRVALEGSSLGMSPGEQLMDLVYIDDAVQAFITAYERLADGRQQNAMEEYGVSSGNALPLRELAALYAQVSGKPLAIAWGGRPYREREVMVPWSTYQALPGWQPTTDLATGLALFHNAAS</sequence>
<dbReference type="EMBL" id="JAHTGR010000046">
    <property type="protein sequence ID" value="MBV6325674.1"/>
    <property type="molecule type" value="Genomic_DNA"/>
</dbReference>
<dbReference type="RefSeq" id="WP_217946596.1">
    <property type="nucleotide sequence ID" value="NZ_JAHTGR010000046.1"/>
</dbReference>
<evidence type="ECO:0000313" key="3">
    <source>
        <dbReference type="EMBL" id="MCP2012760.1"/>
    </source>
</evidence>
<dbReference type="Proteomes" id="UP001155901">
    <property type="component" value="Unassembled WGS sequence"/>
</dbReference>
<dbReference type="PANTHER" id="PTHR43245">
    <property type="entry name" value="BIFUNCTIONAL POLYMYXIN RESISTANCE PROTEIN ARNA"/>
    <property type="match status" value="1"/>
</dbReference>
<evidence type="ECO:0000313" key="2">
    <source>
        <dbReference type="EMBL" id="MBV6325674.1"/>
    </source>
</evidence>
<dbReference type="PANTHER" id="PTHR43245:SF13">
    <property type="entry name" value="UDP-D-APIOSE_UDP-D-XYLOSE SYNTHASE 2"/>
    <property type="match status" value="1"/>
</dbReference>
<accession>A0AA41L6V5</accession>
<dbReference type="Pfam" id="PF01370">
    <property type="entry name" value="Epimerase"/>
    <property type="match status" value="1"/>
</dbReference>
<evidence type="ECO:0000259" key="1">
    <source>
        <dbReference type="Pfam" id="PF01370"/>
    </source>
</evidence>
<dbReference type="EMBL" id="JALJZU010000030">
    <property type="protein sequence ID" value="MCP2012760.1"/>
    <property type="molecule type" value="Genomic_DNA"/>
</dbReference>
<reference evidence="2" key="1">
    <citation type="submission" date="2021-07" db="EMBL/GenBank/DDBJ databases">
        <title>Characterization of violacein-producing bacteria and related species.</title>
        <authorList>
            <person name="Wilson H.S."/>
            <person name="De Leon M.E."/>
        </authorList>
    </citation>
    <scope>NUCLEOTIDE SEQUENCE</scope>
    <source>
        <strain evidence="2">HSC-15S17</strain>
    </source>
</reference>
<organism evidence="2 4">
    <name type="scientific">Duganella violaceipulchra</name>
    <dbReference type="NCBI Taxonomy" id="2849652"/>
    <lineage>
        <taxon>Bacteria</taxon>
        <taxon>Pseudomonadati</taxon>
        <taxon>Pseudomonadota</taxon>
        <taxon>Betaproteobacteria</taxon>
        <taxon>Burkholderiales</taxon>
        <taxon>Oxalobacteraceae</taxon>
        <taxon>Telluria group</taxon>
        <taxon>Duganella</taxon>
    </lineage>
</organism>
<keyword evidence="5" id="KW-1185">Reference proteome</keyword>
<feature type="domain" description="NAD-dependent epimerase/dehydratase" evidence="1">
    <location>
        <begin position="6"/>
        <end position="226"/>
    </location>
</feature>
<reference evidence="3" key="2">
    <citation type="submission" date="2022-03" db="EMBL/GenBank/DDBJ databases">
        <title>Genome Encyclopedia of Bacteria and Archaea VI: Functional Genomics of Type Strains.</title>
        <authorList>
            <person name="Whitman W."/>
        </authorList>
    </citation>
    <scope>NUCLEOTIDE SEQUENCE</scope>
    <source>
        <strain evidence="3">HSC-15S17</strain>
    </source>
</reference>